<dbReference type="RefSeq" id="WP_005966013.1">
    <property type="nucleotide sequence ID" value="NZ_KQ556932.1"/>
</dbReference>
<organism evidence="1 4">
    <name type="scientific">endosymbiont of Ridgeia piscesae</name>
    <dbReference type="NCBI Taxonomy" id="54398"/>
    <lineage>
        <taxon>Bacteria</taxon>
        <taxon>Pseudomonadati</taxon>
        <taxon>Pseudomonadota</taxon>
        <taxon>Gammaproteobacteria</taxon>
        <taxon>sulfur-oxidizing symbionts</taxon>
    </lineage>
</organism>
<dbReference type="Pfam" id="PF09720">
    <property type="entry name" value="Unstab_antitox"/>
    <property type="match status" value="1"/>
</dbReference>
<name>A0A0T5YUQ3_9GAMM</name>
<dbReference type="Proteomes" id="UP000051634">
    <property type="component" value="Unassembled WGS sequence"/>
</dbReference>
<accession>A0A0T5YUQ3</accession>
<dbReference type="Proteomes" id="UP000051276">
    <property type="component" value="Unassembled WGS sequence"/>
</dbReference>
<dbReference type="STRING" id="54398.Ga0074115_10445"/>
<sequence>MTSNTMSKITQADIDAMPIDTKLALVEAIWDSIATSPEAVPVPQWHKDILDRRLADENAETDSWENVKKRLGKQ</sequence>
<dbReference type="NCBIfam" id="TIGR02574">
    <property type="entry name" value="stabl_TIGR02574"/>
    <property type="match status" value="1"/>
</dbReference>
<dbReference type="AlphaFoldDB" id="A0A0T5YUQ3"/>
<comment type="caution">
    <text evidence="1">The sequence shown here is derived from an EMBL/GenBank/DDBJ whole genome shotgun (WGS) entry which is preliminary data.</text>
</comment>
<dbReference type="EMBL" id="LDXT01000092">
    <property type="protein sequence ID" value="KRT54284.1"/>
    <property type="molecule type" value="Genomic_DNA"/>
</dbReference>
<dbReference type="EMBL" id="LMXI01000096">
    <property type="protein sequence ID" value="KRT59761.1"/>
    <property type="molecule type" value="Genomic_DNA"/>
</dbReference>
<evidence type="ECO:0000313" key="4">
    <source>
        <dbReference type="Proteomes" id="UP000051634"/>
    </source>
</evidence>
<gene>
    <name evidence="1" type="ORF">Ga0074115_10445</name>
    <name evidence="2" type="ORF">Ga0076813_159816</name>
</gene>
<evidence type="ECO:0000313" key="1">
    <source>
        <dbReference type="EMBL" id="KRT54284.1"/>
    </source>
</evidence>
<evidence type="ECO:0000313" key="2">
    <source>
        <dbReference type="EMBL" id="KRT59761.1"/>
    </source>
</evidence>
<dbReference type="InterPro" id="IPR013406">
    <property type="entry name" value="CHP02574_addiction_mod"/>
</dbReference>
<protein>
    <submittedName>
        <fullName evidence="1">Putative addiction module component, TIGR02574 family</fullName>
    </submittedName>
</protein>
<keyword evidence="4" id="KW-1185">Reference proteome</keyword>
<evidence type="ECO:0000313" key="3">
    <source>
        <dbReference type="Proteomes" id="UP000051276"/>
    </source>
</evidence>
<reference evidence="3 4" key="1">
    <citation type="submission" date="2015-11" db="EMBL/GenBank/DDBJ databases">
        <title>The genome of Candidatus Endoriftia persephone in Ridgeia piscesae and population structure of the North Eastern Pacific vestimentiferan symbionts.</title>
        <authorList>
            <person name="Perez M."/>
            <person name="Juniper K.S."/>
        </authorList>
    </citation>
    <scope>NUCLEOTIDE SEQUENCE [LARGE SCALE GENOMIC DNA]</scope>
    <source>
        <strain evidence="2">Ind10</strain>
        <strain evidence="1">Ind11</strain>
    </source>
</reference>
<proteinExistence type="predicted"/>